<gene>
    <name evidence="1" type="ORF">ABIE04_001209</name>
</gene>
<keyword evidence="2" id="KW-1185">Reference proteome</keyword>
<dbReference type="RefSeq" id="WP_354547674.1">
    <property type="nucleotide sequence ID" value="NZ_JBEPSD010000001.1"/>
</dbReference>
<proteinExistence type="predicted"/>
<organism evidence="1 2">
    <name type="scientific">Rhodanobacter soli</name>
    <dbReference type="NCBI Taxonomy" id="590609"/>
    <lineage>
        <taxon>Bacteria</taxon>
        <taxon>Pseudomonadati</taxon>
        <taxon>Pseudomonadota</taxon>
        <taxon>Gammaproteobacteria</taxon>
        <taxon>Lysobacterales</taxon>
        <taxon>Rhodanobacteraceae</taxon>
        <taxon>Rhodanobacter</taxon>
    </lineage>
</organism>
<comment type="caution">
    <text evidence="1">The sequence shown here is derived from an EMBL/GenBank/DDBJ whole genome shotgun (WGS) entry which is preliminary data.</text>
</comment>
<name>A0ABV2PV23_9GAMM</name>
<reference evidence="1 2" key="1">
    <citation type="submission" date="2024-06" db="EMBL/GenBank/DDBJ databases">
        <title>Sorghum-associated microbial communities from plants grown in Nebraska, USA.</title>
        <authorList>
            <person name="Schachtman D."/>
        </authorList>
    </citation>
    <scope>NUCLEOTIDE SEQUENCE [LARGE SCALE GENOMIC DNA]</scope>
    <source>
        <strain evidence="1 2">1757</strain>
    </source>
</reference>
<sequence>MPDSAHIRPSRHAFFRPAPMLFVTAMMPKAVAYGMHARCADPGREDSVRSPQR</sequence>
<accession>A0ABV2PV23</accession>
<protein>
    <submittedName>
        <fullName evidence="1">Uncharacterized protein</fullName>
    </submittedName>
</protein>
<dbReference type="Proteomes" id="UP001549251">
    <property type="component" value="Unassembled WGS sequence"/>
</dbReference>
<evidence type="ECO:0000313" key="2">
    <source>
        <dbReference type="Proteomes" id="UP001549251"/>
    </source>
</evidence>
<dbReference type="EMBL" id="JBEPSD010000001">
    <property type="protein sequence ID" value="MET4568882.1"/>
    <property type="molecule type" value="Genomic_DNA"/>
</dbReference>
<evidence type="ECO:0000313" key="1">
    <source>
        <dbReference type="EMBL" id="MET4568882.1"/>
    </source>
</evidence>